<dbReference type="EMBL" id="CP001336">
    <property type="protein sequence ID" value="ACL19879.1"/>
    <property type="molecule type" value="Genomic_DNA"/>
</dbReference>
<sequence>MLDSMPNTIVEKSDMEQVMELARETIFSKFLPTEQAQEGMELGMILAMLFC</sequence>
<dbReference type="AlphaFoldDB" id="B8FQI9"/>
<dbReference type="HOGENOM" id="CLU_3098117_0_0_9"/>
<accession>B8FQI9</accession>
<reference evidence="1 2" key="1">
    <citation type="journal article" date="2012" name="BMC Microbiol.">
        <title>Genome sequence of Desulfitobacterium hafniense DCB-2, a Gram-positive anaerobe capable of dehalogenation and metal reduction.</title>
        <authorList>
            <person name="Kim S.H."/>
            <person name="Harzman C."/>
            <person name="Davis J.K."/>
            <person name="Hutcheson R."/>
            <person name="Broderick J.B."/>
            <person name="Marsh T.L."/>
            <person name="Tiedje J.M."/>
        </authorList>
    </citation>
    <scope>NUCLEOTIDE SEQUENCE [LARGE SCALE GENOMIC DNA]</scope>
    <source>
        <strain evidence="2">DSM 10664 / DCB-2</strain>
    </source>
</reference>
<dbReference type="RefSeq" id="WP_015943693.1">
    <property type="nucleotide sequence ID" value="NC_011830.1"/>
</dbReference>
<protein>
    <submittedName>
        <fullName evidence="1">Uncharacterized protein</fullName>
    </submittedName>
</protein>
<proteinExistence type="predicted"/>
<evidence type="ECO:0000313" key="2">
    <source>
        <dbReference type="Proteomes" id="UP000007726"/>
    </source>
</evidence>
<name>B8FQI9_DESHD</name>
<gene>
    <name evidence="1" type="ordered locus">Dhaf_1837</name>
</gene>
<dbReference type="KEGG" id="dhd:Dhaf_1837"/>
<evidence type="ECO:0000313" key="1">
    <source>
        <dbReference type="EMBL" id="ACL19879.1"/>
    </source>
</evidence>
<dbReference type="Proteomes" id="UP000007726">
    <property type="component" value="Chromosome"/>
</dbReference>
<organism evidence="1 2">
    <name type="scientific">Desulfitobacterium hafniense (strain DSM 10664 / DCB-2)</name>
    <dbReference type="NCBI Taxonomy" id="272564"/>
    <lineage>
        <taxon>Bacteria</taxon>
        <taxon>Bacillati</taxon>
        <taxon>Bacillota</taxon>
        <taxon>Clostridia</taxon>
        <taxon>Eubacteriales</taxon>
        <taxon>Desulfitobacteriaceae</taxon>
        <taxon>Desulfitobacterium</taxon>
    </lineage>
</organism>